<name>A0A2N9LM49_9BACT</name>
<gene>
    <name evidence="1" type="ORF">SBA5_450005</name>
</gene>
<sequence length="99" mass="10940">MATKQIERVDASDKSFAAILQSDVPKGRDGKHKRVVTRLLADILALKHGTALKVPLSALPDSKENIRSALNRATKQRGLEVATSSDSEYLYIWKVEPKP</sequence>
<dbReference type="EMBL" id="OKRB01000103">
    <property type="protein sequence ID" value="SPE24341.1"/>
    <property type="molecule type" value="Genomic_DNA"/>
</dbReference>
<evidence type="ECO:0000313" key="1">
    <source>
        <dbReference type="EMBL" id="SPE24341.1"/>
    </source>
</evidence>
<reference evidence="2" key="1">
    <citation type="submission" date="2018-02" db="EMBL/GenBank/DDBJ databases">
        <authorList>
            <person name="Hausmann B."/>
        </authorList>
    </citation>
    <scope>NUCLEOTIDE SEQUENCE [LARGE SCALE GENOMIC DNA]</scope>
    <source>
        <strain evidence="2">Peat soil MAG SbA5</strain>
    </source>
</reference>
<proteinExistence type="predicted"/>
<dbReference type="OrthoDB" id="121973at2"/>
<evidence type="ECO:0000313" key="2">
    <source>
        <dbReference type="Proteomes" id="UP000239735"/>
    </source>
</evidence>
<protein>
    <submittedName>
        <fullName evidence="1">Uncharacterized protein</fullName>
    </submittedName>
</protein>
<organism evidence="1 2">
    <name type="scientific">Candidatus Sulfuritelmatomonas gaucii</name>
    <dbReference type="NCBI Taxonomy" id="2043161"/>
    <lineage>
        <taxon>Bacteria</taxon>
        <taxon>Pseudomonadati</taxon>
        <taxon>Acidobacteriota</taxon>
        <taxon>Terriglobia</taxon>
        <taxon>Terriglobales</taxon>
        <taxon>Acidobacteriaceae</taxon>
        <taxon>Candidatus Sulfuritelmatomonas</taxon>
    </lineage>
</organism>
<dbReference type="Proteomes" id="UP000239735">
    <property type="component" value="Unassembled WGS sequence"/>
</dbReference>
<accession>A0A2N9LM49</accession>
<dbReference type="AlphaFoldDB" id="A0A2N9LM49"/>